<evidence type="ECO:0000313" key="3">
    <source>
        <dbReference type="Proteomes" id="UP000030151"/>
    </source>
</evidence>
<dbReference type="AlphaFoldDB" id="A0A014PKY5"/>
<accession>A0A014PKY5</accession>
<gene>
    <name evidence="2" type="ORF">X797_010197</name>
</gene>
<reference evidence="2 3" key="1">
    <citation type="submission" date="2014-02" db="EMBL/GenBank/DDBJ databases">
        <title>The genome sequence of the entomopathogenic fungus Metarhizium robertsii ARSEF 2575.</title>
        <authorList>
            <person name="Giuliano Garisto Donzelli B."/>
            <person name="Roe B.A."/>
            <person name="Macmil S.L."/>
            <person name="Krasnoff S.B."/>
            <person name="Gibson D.M."/>
        </authorList>
    </citation>
    <scope>NUCLEOTIDE SEQUENCE [LARGE SCALE GENOMIC DNA]</scope>
    <source>
        <strain evidence="2 3">ARSEF 2575</strain>
    </source>
</reference>
<feature type="signal peptide" evidence="1">
    <location>
        <begin position="1"/>
        <end position="17"/>
    </location>
</feature>
<dbReference type="Proteomes" id="UP000030151">
    <property type="component" value="Unassembled WGS sequence"/>
</dbReference>
<keyword evidence="1" id="KW-0732">Signal</keyword>
<dbReference type="EMBL" id="JELW01000046">
    <property type="protein sequence ID" value="EXU96658.1"/>
    <property type="molecule type" value="Genomic_DNA"/>
</dbReference>
<feature type="chain" id="PRO_5001473411" evidence="1">
    <location>
        <begin position="18"/>
        <end position="115"/>
    </location>
</feature>
<sequence>MKSPIALVAVMAGLAMAHPLAGSTDIRGYSDTANTIQEVRNKLMRCLERRVSYSLCCKISKGVGANMPGMSKKPPGTKPNWSIVIASQYTSRDELLRAIAECEGREQSLGWILRG</sequence>
<organism evidence="2 3">
    <name type="scientific">Metarhizium robertsii</name>
    <dbReference type="NCBI Taxonomy" id="568076"/>
    <lineage>
        <taxon>Eukaryota</taxon>
        <taxon>Fungi</taxon>
        <taxon>Dikarya</taxon>
        <taxon>Ascomycota</taxon>
        <taxon>Pezizomycotina</taxon>
        <taxon>Sordariomycetes</taxon>
        <taxon>Hypocreomycetidae</taxon>
        <taxon>Hypocreales</taxon>
        <taxon>Clavicipitaceae</taxon>
        <taxon>Metarhizium</taxon>
    </lineage>
</organism>
<dbReference type="OrthoDB" id="10397163at2759"/>
<evidence type="ECO:0000313" key="2">
    <source>
        <dbReference type="EMBL" id="EXU96658.1"/>
    </source>
</evidence>
<name>A0A014PKY5_9HYPO</name>
<comment type="caution">
    <text evidence="2">The sequence shown here is derived from an EMBL/GenBank/DDBJ whole genome shotgun (WGS) entry which is preliminary data.</text>
</comment>
<dbReference type="HOGENOM" id="CLU_169815_0_0_1"/>
<protein>
    <submittedName>
        <fullName evidence="2">Uncharacterized protein</fullName>
    </submittedName>
</protein>
<evidence type="ECO:0000256" key="1">
    <source>
        <dbReference type="SAM" id="SignalP"/>
    </source>
</evidence>
<proteinExistence type="predicted"/>